<dbReference type="SUPFAM" id="SSF46938">
    <property type="entry name" value="CRAL/TRIO N-terminal domain"/>
    <property type="match status" value="1"/>
</dbReference>
<feature type="compositionally biased region" description="Basic and acidic residues" evidence="1">
    <location>
        <begin position="195"/>
        <end position="206"/>
    </location>
</feature>
<dbReference type="InterPro" id="IPR011074">
    <property type="entry name" value="CRAL/TRIO_N_dom"/>
</dbReference>
<dbReference type="CDD" id="cd00170">
    <property type="entry name" value="SEC14"/>
    <property type="match status" value="1"/>
</dbReference>
<feature type="compositionally biased region" description="Basic residues" evidence="1">
    <location>
        <begin position="184"/>
        <end position="194"/>
    </location>
</feature>
<dbReference type="InterPro" id="IPR036865">
    <property type="entry name" value="CRAL-TRIO_dom_sf"/>
</dbReference>
<feature type="compositionally biased region" description="Polar residues" evidence="1">
    <location>
        <begin position="166"/>
        <end position="179"/>
    </location>
</feature>
<dbReference type="SUPFAM" id="SSF52087">
    <property type="entry name" value="CRAL/TRIO domain"/>
    <property type="match status" value="1"/>
</dbReference>
<dbReference type="PANTHER" id="PTHR46590">
    <property type="entry name" value="PHOSPHATIDYLINOSITOL TRANSFER PROTEIN CSR1-RELATED"/>
    <property type="match status" value="1"/>
</dbReference>
<evidence type="ECO:0000259" key="2">
    <source>
        <dbReference type="PROSITE" id="PS50191"/>
    </source>
</evidence>
<keyword evidence="4" id="KW-1185">Reference proteome</keyword>
<gene>
    <name evidence="3" type="ORF">M501DRAFT_997441</name>
</gene>
<reference evidence="3" key="1">
    <citation type="journal article" date="2020" name="Stud. Mycol.">
        <title>101 Dothideomycetes genomes: a test case for predicting lifestyles and emergence of pathogens.</title>
        <authorList>
            <person name="Haridas S."/>
            <person name="Albert R."/>
            <person name="Binder M."/>
            <person name="Bloem J."/>
            <person name="Labutti K."/>
            <person name="Salamov A."/>
            <person name="Andreopoulos B."/>
            <person name="Baker S."/>
            <person name="Barry K."/>
            <person name="Bills G."/>
            <person name="Bluhm B."/>
            <person name="Cannon C."/>
            <person name="Castanera R."/>
            <person name="Culley D."/>
            <person name="Daum C."/>
            <person name="Ezra D."/>
            <person name="Gonzalez J."/>
            <person name="Henrissat B."/>
            <person name="Kuo A."/>
            <person name="Liang C."/>
            <person name="Lipzen A."/>
            <person name="Lutzoni F."/>
            <person name="Magnuson J."/>
            <person name="Mondo S."/>
            <person name="Nolan M."/>
            <person name="Ohm R."/>
            <person name="Pangilinan J."/>
            <person name="Park H.-J."/>
            <person name="Ramirez L."/>
            <person name="Alfaro M."/>
            <person name="Sun H."/>
            <person name="Tritt A."/>
            <person name="Yoshinaga Y."/>
            <person name="Zwiers L.-H."/>
            <person name="Turgeon B."/>
            <person name="Goodwin S."/>
            <person name="Spatafora J."/>
            <person name="Crous P."/>
            <person name="Grigoriev I."/>
        </authorList>
    </citation>
    <scope>NUCLEOTIDE SEQUENCE</scope>
    <source>
        <strain evidence="3">CBS 101060</strain>
    </source>
</reference>
<comment type="caution">
    <text evidence="3">The sequence shown here is derived from an EMBL/GenBank/DDBJ whole genome shotgun (WGS) entry which is preliminary data.</text>
</comment>
<dbReference type="PROSITE" id="PS50191">
    <property type="entry name" value="CRAL_TRIO"/>
    <property type="match status" value="1"/>
</dbReference>
<proteinExistence type="predicted"/>
<feature type="domain" description="CRAL-TRIO" evidence="2">
    <location>
        <begin position="323"/>
        <end position="468"/>
    </location>
</feature>
<name>A0A9P4VNK1_9PEZI</name>
<dbReference type="InterPro" id="IPR052432">
    <property type="entry name" value="PITP/CRAL-TRIO"/>
</dbReference>
<sequence length="581" mass="65365">MSFGAYTTSRFTVLNLRTAYTFPTKTRTFRARKPQLSSNSYRPLGSYNQKAASRCHTYPGGHTLESGFGKYTFAFVLTIVAGTAYFFAPSRDSGTETLKKSTTPTGYTPTTLTSDPEFLILLGMPSEIAAGRPGNLTAEQEAKLRQFWQETLKVFGIDELAPPTDGTATPQSGRTNTTEATDKKKSRRHLFNRKKKEELDSTDPEKSVAAAVNDKHGQSKEFQAALANLKPEDIRNAFWSMVKMDHPDALLLRFLRARKWDVQNALIMMISTLSWRMTEMHVDDDIMIKGEQGAFEASKSSDPAVKREGDDFIAQLKMGKSFLHGQDKDGRPLCFVRTRLHRQGEQTEASLERFTVYTIETARLLLRAPVDTATIVFDMTNFSMANMDYTPVKFMIKCFEANYPESLGAVLVYKAPWVFQGIWSIIRGWLDPVVASKIHFAKTIDELSAFIPRTQIPRELGGDEAWDYVYPAPPDPATAENPKLSDAATRGKIEVERGELAKRYEEVVLEWVAGEKEGKEVEGERNGVAEELRKNYWKLDPYMRARSLYDRSGVLGEGGVVNFYPEKKQAPETMTSSDDVD</sequence>
<dbReference type="OrthoDB" id="43460at2759"/>
<dbReference type="Gene3D" id="3.40.525.10">
    <property type="entry name" value="CRAL-TRIO lipid binding domain"/>
    <property type="match status" value="1"/>
</dbReference>
<dbReference type="InterPro" id="IPR036273">
    <property type="entry name" value="CRAL/TRIO_N_dom_sf"/>
</dbReference>
<feature type="region of interest" description="Disordered" evidence="1">
    <location>
        <begin position="159"/>
        <end position="212"/>
    </location>
</feature>
<dbReference type="SMART" id="SM01100">
    <property type="entry name" value="CRAL_TRIO_N"/>
    <property type="match status" value="1"/>
</dbReference>
<dbReference type="Pfam" id="PF03765">
    <property type="entry name" value="CRAL_TRIO_N"/>
    <property type="match status" value="1"/>
</dbReference>
<accession>A0A9P4VNK1</accession>
<dbReference type="EMBL" id="MU006106">
    <property type="protein sequence ID" value="KAF2835782.1"/>
    <property type="molecule type" value="Genomic_DNA"/>
</dbReference>
<dbReference type="Pfam" id="PF00650">
    <property type="entry name" value="CRAL_TRIO"/>
    <property type="match status" value="1"/>
</dbReference>
<dbReference type="SMART" id="SM00516">
    <property type="entry name" value="SEC14"/>
    <property type="match status" value="1"/>
</dbReference>
<evidence type="ECO:0000313" key="4">
    <source>
        <dbReference type="Proteomes" id="UP000799429"/>
    </source>
</evidence>
<protein>
    <submittedName>
        <fullName evidence="3">CRAL/TRIO domain-containing protein</fullName>
    </submittedName>
</protein>
<evidence type="ECO:0000313" key="3">
    <source>
        <dbReference type="EMBL" id="KAF2835782.1"/>
    </source>
</evidence>
<dbReference type="Proteomes" id="UP000799429">
    <property type="component" value="Unassembled WGS sequence"/>
</dbReference>
<dbReference type="AlphaFoldDB" id="A0A9P4VNK1"/>
<organism evidence="3 4">
    <name type="scientific">Patellaria atrata CBS 101060</name>
    <dbReference type="NCBI Taxonomy" id="1346257"/>
    <lineage>
        <taxon>Eukaryota</taxon>
        <taxon>Fungi</taxon>
        <taxon>Dikarya</taxon>
        <taxon>Ascomycota</taxon>
        <taxon>Pezizomycotina</taxon>
        <taxon>Dothideomycetes</taxon>
        <taxon>Dothideomycetes incertae sedis</taxon>
        <taxon>Patellariales</taxon>
        <taxon>Patellariaceae</taxon>
        <taxon>Patellaria</taxon>
    </lineage>
</organism>
<dbReference type="PANTHER" id="PTHR46590:SF1">
    <property type="entry name" value="PHOSPHATIDYLINOSITOL TRANSFER PROTEIN CSR1"/>
    <property type="match status" value="1"/>
</dbReference>
<evidence type="ECO:0000256" key="1">
    <source>
        <dbReference type="SAM" id="MobiDB-lite"/>
    </source>
</evidence>
<dbReference type="InterPro" id="IPR001251">
    <property type="entry name" value="CRAL-TRIO_dom"/>
</dbReference>